<dbReference type="InterPro" id="IPR050869">
    <property type="entry name" value="H3K4_H4K5_MeTrfase"/>
</dbReference>
<dbReference type="CDD" id="cd05367">
    <property type="entry name" value="SPR-like_SDR_c"/>
    <property type="match status" value="1"/>
</dbReference>
<dbReference type="Gene3D" id="3.40.50.720">
    <property type="entry name" value="NAD(P)-binding Rossmann-like Domain"/>
    <property type="match status" value="1"/>
</dbReference>
<evidence type="ECO:0000256" key="7">
    <source>
        <dbReference type="ARBA" id="ARBA00022490"/>
    </source>
</evidence>
<dbReference type="GO" id="GO:0140999">
    <property type="term" value="F:histone H3K4 trimethyltransferase activity"/>
    <property type="evidence" value="ECO:0007669"/>
    <property type="project" value="UniProtKB-EC"/>
</dbReference>
<feature type="domain" description="SET" evidence="18">
    <location>
        <begin position="276"/>
        <end position="522"/>
    </location>
</feature>
<dbReference type="Gene3D" id="1.10.220.160">
    <property type="match status" value="1"/>
</dbReference>
<dbReference type="InterPro" id="IPR002893">
    <property type="entry name" value="Znf_MYND"/>
</dbReference>
<dbReference type="SMART" id="SM00317">
    <property type="entry name" value="SET"/>
    <property type="match status" value="1"/>
</dbReference>
<evidence type="ECO:0000256" key="9">
    <source>
        <dbReference type="ARBA" id="ARBA00022679"/>
    </source>
</evidence>
<evidence type="ECO:0000256" key="15">
    <source>
        <dbReference type="ARBA" id="ARBA00023002"/>
    </source>
</evidence>
<keyword evidence="14" id="KW-0521">NADP</keyword>
<comment type="subunit">
    <text evidence="3">Homodimer.</text>
</comment>
<comment type="catalytic activity">
    <reaction evidence="16">
        <text>L-lysyl(4)-[histone H3] + 3 S-adenosyl-L-methionine = N(6),N(6),N(6)-trimethyl-L-lysyl(4)-[histone H3] + 3 S-adenosyl-L-homocysteine + 3 H(+)</text>
        <dbReference type="Rhea" id="RHEA:60260"/>
        <dbReference type="Rhea" id="RHEA-COMP:15537"/>
        <dbReference type="Rhea" id="RHEA-COMP:15547"/>
        <dbReference type="ChEBI" id="CHEBI:15378"/>
        <dbReference type="ChEBI" id="CHEBI:29969"/>
        <dbReference type="ChEBI" id="CHEBI:57856"/>
        <dbReference type="ChEBI" id="CHEBI:59789"/>
        <dbReference type="ChEBI" id="CHEBI:61961"/>
        <dbReference type="EC" id="2.1.1.354"/>
    </reaction>
</comment>
<dbReference type="Pfam" id="PF00856">
    <property type="entry name" value="SET"/>
    <property type="match status" value="1"/>
</dbReference>
<dbReference type="Pfam" id="PF01753">
    <property type="entry name" value="zf-MYND"/>
    <property type="match status" value="1"/>
</dbReference>
<keyword evidence="9" id="KW-0808">Transferase</keyword>
<dbReference type="EC" id="1.1.1.153" evidence="5"/>
<evidence type="ECO:0000259" key="19">
    <source>
        <dbReference type="PROSITE" id="PS50865"/>
    </source>
</evidence>
<dbReference type="Gene3D" id="1.25.40.10">
    <property type="entry name" value="Tetratricopeptide repeat domain"/>
    <property type="match status" value="1"/>
</dbReference>
<keyword evidence="13" id="KW-0862">Zinc</keyword>
<evidence type="ECO:0000313" key="21">
    <source>
        <dbReference type="Proteomes" id="UP000824219"/>
    </source>
</evidence>
<comment type="caution">
    <text evidence="20">The sequence shown here is derived from an EMBL/GenBank/DDBJ whole genome shotgun (WGS) entry which is preliminary data.</text>
</comment>
<dbReference type="PROSITE" id="PS50865">
    <property type="entry name" value="ZF_MYND_2"/>
    <property type="match status" value="1"/>
</dbReference>
<evidence type="ECO:0000256" key="6">
    <source>
        <dbReference type="ARBA" id="ARBA00019170"/>
    </source>
</evidence>
<evidence type="ECO:0000256" key="8">
    <source>
        <dbReference type="ARBA" id="ARBA00022603"/>
    </source>
</evidence>
<dbReference type="FunFam" id="2.170.270.10:FF:000013">
    <property type="entry name" value="Histone-lysine N-methyltransferase SMYD1 isoform 1"/>
    <property type="match status" value="1"/>
</dbReference>
<keyword evidence="21" id="KW-1185">Reference proteome</keyword>
<dbReference type="PROSITE" id="PS50280">
    <property type="entry name" value="SET"/>
    <property type="match status" value="1"/>
</dbReference>
<dbReference type="PRINTS" id="PR00081">
    <property type="entry name" value="GDHRDH"/>
</dbReference>
<evidence type="ECO:0000256" key="12">
    <source>
        <dbReference type="ARBA" id="ARBA00022771"/>
    </source>
</evidence>
<comment type="subcellular location">
    <subcellularLocation>
        <location evidence="1">Cytoplasm</location>
    </subcellularLocation>
</comment>
<accession>A0A9D3S8N9</accession>
<dbReference type="GO" id="GO:0006729">
    <property type="term" value="P:tetrahydrobiopterin biosynthetic process"/>
    <property type="evidence" value="ECO:0007669"/>
    <property type="project" value="InterPro"/>
</dbReference>
<dbReference type="AlphaFoldDB" id="A0A9D3S8N9"/>
<dbReference type="EMBL" id="JAHKSW010000028">
    <property type="protein sequence ID" value="KAG7314782.1"/>
    <property type="molecule type" value="Genomic_DNA"/>
</dbReference>
<evidence type="ECO:0000256" key="4">
    <source>
        <dbReference type="ARBA" id="ARBA00012182"/>
    </source>
</evidence>
<evidence type="ECO:0000256" key="10">
    <source>
        <dbReference type="ARBA" id="ARBA00022691"/>
    </source>
</evidence>
<dbReference type="EC" id="2.1.1.354" evidence="4"/>
<organism evidence="20 21">
    <name type="scientific">Hemibagrus wyckioides</name>
    <dbReference type="NCBI Taxonomy" id="337641"/>
    <lineage>
        <taxon>Eukaryota</taxon>
        <taxon>Metazoa</taxon>
        <taxon>Chordata</taxon>
        <taxon>Craniata</taxon>
        <taxon>Vertebrata</taxon>
        <taxon>Euteleostomi</taxon>
        <taxon>Actinopterygii</taxon>
        <taxon>Neopterygii</taxon>
        <taxon>Teleostei</taxon>
        <taxon>Ostariophysi</taxon>
        <taxon>Siluriformes</taxon>
        <taxon>Bagridae</taxon>
        <taxon>Hemibagrus</taxon>
    </lineage>
</organism>
<protein>
    <recommendedName>
        <fullName evidence="6">Sepiapterin reductase</fullName>
        <ecNumber evidence="5">1.1.1.153</ecNumber>
        <ecNumber evidence="4">2.1.1.354</ecNumber>
    </recommendedName>
</protein>
<dbReference type="Pfam" id="PF00106">
    <property type="entry name" value="adh_short"/>
    <property type="match status" value="1"/>
</dbReference>
<dbReference type="InterPro" id="IPR011990">
    <property type="entry name" value="TPR-like_helical_dom_sf"/>
</dbReference>
<dbReference type="InterPro" id="IPR002347">
    <property type="entry name" value="SDR_fam"/>
</dbReference>
<dbReference type="SUPFAM" id="SSF51735">
    <property type="entry name" value="NAD(P)-binding Rossmann-fold domains"/>
    <property type="match status" value="1"/>
</dbReference>
<evidence type="ECO:0000256" key="14">
    <source>
        <dbReference type="ARBA" id="ARBA00022857"/>
    </source>
</evidence>
<dbReference type="PANTHER" id="PTHR12197">
    <property type="entry name" value="HISTONE-LYSINE N-METHYLTRANSFERASE SMYD"/>
    <property type="match status" value="1"/>
</dbReference>
<keyword evidence="7" id="KW-0963">Cytoplasm</keyword>
<evidence type="ECO:0000256" key="5">
    <source>
        <dbReference type="ARBA" id="ARBA00013075"/>
    </source>
</evidence>
<dbReference type="GO" id="GO:0032259">
    <property type="term" value="P:methylation"/>
    <property type="evidence" value="ECO:0007669"/>
    <property type="project" value="UniProtKB-KW"/>
</dbReference>
<keyword evidence="11" id="KW-0479">Metal-binding</keyword>
<dbReference type="NCBIfam" id="TIGR01500">
    <property type="entry name" value="sepiapter_red"/>
    <property type="match status" value="1"/>
</dbReference>
<evidence type="ECO:0000256" key="2">
    <source>
        <dbReference type="ARBA" id="ARBA00010483"/>
    </source>
</evidence>
<dbReference type="Gene3D" id="6.10.140.2220">
    <property type="match status" value="1"/>
</dbReference>
<proteinExistence type="inferred from homology"/>
<reference evidence="20 21" key="1">
    <citation type="submission" date="2021-06" db="EMBL/GenBank/DDBJ databases">
        <title>Chromosome-level genome assembly of the red-tail catfish (Hemibagrus wyckioides).</title>
        <authorList>
            <person name="Shao F."/>
        </authorList>
    </citation>
    <scope>NUCLEOTIDE SEQUENCE [LARGE SCALE GENOMIC DNA]</scope>
    <source>
        <strain evidence="20">EC202008001</strain>
        <tissue evidence="20">Blood</tissue>
    </source>
</reference>
<dbReference type="SUPFAM" id="SSF82199">
    <property type="entry name" value="SET domain"/>
    <property type="match status" value="1"/>
</dbReference>
<dbReference type="FunFam" id="1.25.40.10:FF:000132">
    <property type="entry name" value="Histone-lysine N-methyltransferase SMYD1 isoform 1"/>
    <property type="match status" value="1"/>
</dbReference>
<evidence type="ECO:0000256" key="16">
    <source>
        <dbReference type="ARBA" id="ARBA00047571"/>
    </source>
</evidence>
<dbReference type="InterPro" id="IPR006393">
    <property type="entry name" value="Sepiapterin_red"/>
</dbReference>
<dbReference type="InterPro" id="IPR036291">
    <property type="entry name" value="NAD(P)-bd_dom_sf"/>
</dbReference>
<feature type="domain" description="MYND-type" evidence="19">
    <location>
        <begin position="321"/>
        <end position="359"/>
    </location>
</feature>
<dbReference type="FunFam" id="6.10.140.2220:FF:000005">
    <property type="entry name" value="Histone-lysine N-methyltransferase SMYD1 isoform 1"/>
    <property type="match status" value="1"/>
</dbReference>
<dbReference type="Gene3D" id="1.25.40.970">
    <property type="match status" value="1"/>
</dbReference>
<dbReference type="FunFam" id="3.40.50.720:FF:000259">
    <property type="entry name" value="Sepiapterin reductase"/>
    <property type="match status" value="1"/>
</dbReference>
<dbReference type="GO" id="GO:0008270">
    <property type="term" value="F:zinc ion binding"/>
    <property type="evidence" value="ECO:0007669"/>
    <property type="project" value="UniProtKB-KW"/>
</dbReference>
<dbReference type="GO" id="GO:0004757">
    <property type="term" value="F:sepiapterin reductase (NADP+) activity"/>
    <property type="evidence" value="ECO:0007669"/>
    <property type="project" value="UniProtKB-EC"/>
</dbReference>
<keyword evidence="10" id="KW-0949">S-adenosyl-L-methionine</keyword>
<evidence type="ECO:0000313" key="20">
    <source>
        <dbReference type="EMBL" id="KAG7314782.1"/>
    </source>
</evidence>
<evidence type="ECO:0000256" key="11">
    <source>
        <dbReference type="ARBA" id="ARBA00022723"/>
    </source>
</evidence>
<evidence type="ECO:0000259" key="18">
    <source>
        <dbReference type="PROSITE" id="PS50280"/>
    </source>
</evidence>
<evidence type="ECO:0000256" key="17">
    <source>
        <dbReference type="PROSITE-ProRule" id="PRU00134"/>
    </source>
</evidence>
<keyword evidence="15" id="KW-0560">Oxidoreductase</keyword>
<dbReference type="GO" id="GO:0005737">
    <property type="term" value="C:cytoplasm"/>
    <property type="evidence" value="ECO:0007669"/>
    <property type="project" value="UniProtKB-SubCell"/>
</dbReference>
<dbReference type="PANTHER" id="PTHR12197:SF184">
    <property type="entry name" value="HISTONE-LYSINE N-METHYLTRANSFERASE SMYD1"/>
    <property type="match status" value="1"/>
</dbReference>
<dbReference type="OrthoDB" id="1028014at2759"/>
<name>A0A9D3S8N9_9TELE</name>
<evidence type="ECO:0000256" key="13">
    <source>
        <dbReference type="ARBA" id="ARBA00022833"/>
    </source>
</evidence>
<dbReference type="InterPro" id="IPR046341">
    <property type="entry name" value="SET_dom_sf"/>
</dbReference>
<dbReference type="InterPro" id="IPR001214">
    <property type="entry name" value="SET_dom"/>
</dbReference>
<dbReference type="Proteomes" id="UP000824219">
    <property type="component" value="Linkage Group LG28"/>
</dbReference>
<keyword evidence="8" id="KW-0489">Methyltransferase</keyword>
<dbReference type="Gene3D" id="2.170.270.10">
    <property type="entry name" value="SET domain"/>
    <property type="match status" value="1"/>
</dbReference>
<gene>
    <name evidence="20" type="ORF">KOW79_022085</name>
</gene>
<keyword evidence="12 17" id="KW-0863">Zinc-finger</keyword>
<sequence length="750" mass="84123">MEAGDTSNVASAEEKDFGKAFCIITGASKGFGRCLAKEISPLLKPGSVLLLVARSGDKLRELEEDLSSKGDGLLIRSVVADLGQKDGVEAVIREAKKTPSSDINTLFLFNNAASLGDVSRYARSFTDMDEVNEYLSMNVSSALCLTAGILQAFPAREGFRHCVVNVSSLCALQPFPSWVLYCMGKAARNMMFRVLAKEESELRILNYAPGPLDTDMQTHARCDTADDGIRTSIMAIHSEGRLLTCEESVGKLLKVLSQQKQQPPFSFSQMTLQKMDAVEVFAAGEKGRGLRTTKDMKAGEVVFAEASFAAVVFDSLSMHVCHSCFRRQVNPHRCAQCKFAHYCDRTCQRAAWEEHKQECAAIRQRGKAPSENVRLAARAVWRMQKHKGKIFDTQLTTLDLLEDHLSTMTPEDLKNLKVDVGNFQDYLKGNRRQYSEDYISHIFGVITCNAFTLSDQRGLQAVGVGLFPNLCLVNHDCWPNCTVILNHGSQTALESALHSHRRIELRALEKIPEGTELTVSYVDFLNLSKDRQKLLKKQYYFDCKCEHCSKGIKDDLMMAVKETDGKKPSAERVKEITDYSVEALAKIEEARMEGDFHKVVKLCRECLEKQEPVLADTHLYMLHVFKVISEVLSYQHSFKEAAEYADRMVEGYVKLYHPNNAQLGMATMRAGVTHWHAGLIEAAHGLVCKAYAILMVTHGPHHPITKDLEAMRTQTELELRMFKKNEHAYHSMREAALTNKHMTSRLVKSK</sequence>
<evidence type="ECO:0000256" key="1">
    <source>
        <dbReference type="ARBA" id="ARBA00004496"/>
    </source>
</evidence>
<comment type="similarity">
    <text evidence="2">Belongs to the sepiapterin reductase family.</text>
</comment>
<evidence type="ECO:0000256" key="3">
    <source>
        <dbReference type="ARBA" id="ARBA00011738"/>
    </source>
</evidence>
<dbReference type="GO" id="GO:0005634">
    <property type="term" value="C:nucleus"/>
    <property type="evidence" value="ECO:0007669"/>
    <property type="project" value="TreeGrafter"/>
</dbReference>